<evidence type="ECO:0000256" key="2">
    <source>
        <dbReference type="ARBA" id="ARBA00004922"/>
    </source>
</evidence>
<protein>
    <recommendedName>
        <fullName evidence="12">Glycosyltransferase RgtA/B/C/D-like domain-containing protein</fullName>
    </recommendedName>
</protein>
<name>A0A7Y2E7K4_UNCEI</name>
<feature type="transmembrane region" description="Helical" evidence="9">
    <location>
        <begin position="378"/>
        <end position="396"/>
    </location>
</feature>
<dbReference type="PANTHER" id="PTHR12989">
    <property type="entry name" value="ALPHA-1,2-GLUCOSYLTRANSFERASE ALG10"/>
    <property type="match status" value="1"/>
</dbReference>
<feature type="transmembrane region" description="Helical" evidence="9">
    <location>
        <begin position="183"/>
        <end position="203"/>
    </location>
</feature>
<evidence type="ECO:0000313" key="10">
    <source>
        <dbReference type="EMBL" id="NNF06646.1"/>
    </source>
</evidence>
<dbReference type="InterPro" id="IPR016900">
    <property type="entry name" value="Alg10"/>
</dbReference>
<evidence type="ECO:0000256" key="4">
    <source>
        <dbReference type="ARBA" id="ARBA00022679"/>
    </source>
</evidence>
<keyword evidence="6" id="KW-0256">Endoplasmic reticulum</keyword>
<keyword evidence="4" id="KW-0808">Transferase</keyword>
<keyword evidence="3" id="KW-0328">Glycosyltransferase</keyword>
<feature type="transmembrane region" description="Helical" evidence="9">
    <location>
        <begin position="261"/>
        <end position="279"/>
    </location>
</feature>
<gene>
    <name evidence="10" type="ORF">HKN21_07790</name>
</gene>
<reference evidence="10 11" key="1">
    <citation type="submission" date="2020-03" db="EMBL/GenBank/DDBJ databases">
        <title>Metabolic flexibility allows generalist bacteria to become dominant in a frequently disturbed ecosystem.</title>
        <authorList>
            <person name="Chen Y.-J."/>
            <person name="Leung P.M."/>
            <person name="Bay S.K."/>
            <person name="Hugenholtz P."/>
            <person name="Kessler A.J."/>
            <person name="Shelley G."/>
            <person name="Waite D.W."/>
            <person name="Cook P.L."/>
            <person name="Greening C."/>
        </authorList>
    </citation>
    <scope>NUCLEOTIDE SEQUENCE [LARGE SCALE GENOMIC DNA]</scope>
    <source>
        <strain evidence="10">SS_bin_28</strain>
    </source>
</reference>
<evidence type="ECO:0000256" key="9">
    <source>
        <dbReference type="SAM" id="Phobius"/>
    </source>
</evidence>
<feature type="transmembrane region" description="Helical" evidence="9">
    <location>
        <begin position="76"/>
        <end position="95"/>
    </location>
</feature>
<evidence type="ECO:0000256" key="6">
    <source>
        <dbReference type="ARBA" id="ARBA00022824"/>
    </source>
</evidence>
<dbReference type="EMBL" id="JABDJR010000309">
    <property type="protein sequence ID" value="NNF06646.1"/>
    <property type="molecule type" value="Genomic_DNA"/>
</dbReference>
<feature type="transmembrane region" description="Helical" evidence="9">
    <location>
        <begin position="143"/>
        <end position="171"/>
    </location>
</feature>
<feature type="transmembrane region" description="Helical" evidence="9">
    <location>
        <begin position="304"/>
        <end position="322"/>
    </location>
</feature>
<keyword evidence="8 9" id="KW-0472">Membrane</keyword>
<dbReference type="Pfam" id="PF04922">
    <property type="entry name" value="DIE2_ALG10"/>
    <property type="match status" value="2"/>
</dbReference>
<evidence type="ECO:0000256" key="7">
    <source>
        <dbReference type="ARBA" id="ARBA00022989"/>
    </source>
</evidence>
<organism evidence="10 11">
    <name type="scientific">Eiseniibacteriota bacterium</name>
    <dbReference type="NCBI Taxonomy" id="2212470"/>
    <lineage>
        <taxon>Bacteria</taxon>
        <taxon>Candidatus Eiseniibacteriota</taxon>
    </lineage>
</organism>
<feature type="transmembrane region" description="Helical" evidence="9">
    <location>
        <begin position="223"/>
        <end position="241"/>
    </location>
</feature>
<keyword evidence="5 9" id="KW-0812">Transmembrane</keyword>
<dbReference type="GO" id="GO:0006488">
    <property type="term" value="P:dolichol-linked oligosaccharide biosynthetic process"/>
    <property type="evidence" value="ECO:0007669"/>
    <property type="project" value="InterPro"/>
</dbReference>
<accession>A0A7Y2E7K4</accession>
<evidence type="ECO:0000313" key="11">
    <source>
        <dbReference type="Proteomes" id="UP000547674"/>
    </source>
</evidence>
<evidence type="ECO:0000256" key="5">
    <source>
        <dbReference type="ARBA" id="ARBA00022692"/>
    </source>
</evidence>
<dbReference type="AlphaFoldDB" id="A0A7Y2E7K4"/>
<proteinExistence type="predicted"/>
<evidence type="ECO:0000256" key="1">
    <source>
        <dbReference type="ARBA" id="ARBA00004477"/>
    </source>
</evidence>
<comment type="caution">
    <text evidence="10">The sequence shown here is derived from an EMBL/GenBank/DDBJ whole genome shotgun (WGS) entry which is preliminary data.</text>
</comment>
<keyword evidence="7 9" id="KW-1133">Transmembrane helix</keyword>
<evidence type="ECO:0000256" key="3">
    <source>
        <dbReference type="ARBA" id="ARBA00022676"/>
    </source>
</evidence>
<comment type="subcellular location">
    <subcellularLocation>
        <location evidence="1">Endoplasmic reticulum membrane</location>
        <topology evidence="1">Multi-pass membrane protein</topology>
    </subcellularLocation>
</comment>
<evidence type="ECO:0000256" key="8">
    <source>
        <dbReference type="ARBA" id="ARBA00023136"/>
    </source>
</evidence>
<dbReference type="GO" id="GO:0106073">
    <property type="term" value="F:dolichyl pyrophosphate Glc2Man9GlcNAc2 alpha-1,2-glucosyltransferase activity"/>
    <property type="evidence" value="ECO:0007669"/>
    <property type="project" value="InterPro"/>
</dbReference>
<dbReference type="PANTHER" id="PTHR12989:SF10">
    <property type="entry name" value="DOL-P-GLC:GLC(2)MAN(9)GLCNAC(2)-PP-DOL ALPHA-1,2-GLUCOSYLTRANSFERASE-RELATED"/>
    <property type="match status" value="1"/>
</dbReference>
<feature type="transmembrane region" description="Helical" evidence="9">
    <location>
        <begin position="107"/>
        <end position="137"/>
    </location>
</feature>
<evidence type="ECO:0008006" key="12">
    <source>
        <dbReference type="Google" id="ProtNLM"/>
    </source>
</evidence>
<dbReference type="Proteomes" id="UP000547674">
    <property type="component" value="Unassembled WGS sequence"/>
</dbReference>
<sequence>MTHIRALGVLAASLLAWWVSLTLFHRDLIVDEWIHLSVIDHFAKGKEGLAPEIPMLPTYHWVAALIYKVSGFSLTALRAFSAALSFAGIALIALARQDKYVGARLILLGWFPLLYPYVGLTYTEAAAIATVGAGVFFHFRKHYFLSGAFLILACLVRQSNLIWLAYFALLASRGYLVPFKAKVVLGRIWIHLAGMGAAVAWVLAQGQLVKTQDKELAQGFNPAQILIFVLATILLCFPLAYTEGRRLKQVLKHMVRRRFRWILFGAVAVSSTGLFPILYDNTHPWNQDLDFLRNYPLLAMDASWGWRFGLSVLAVIGGLWVFGSLRLRMTPRNFAPWILATLVFLLPHRLVEPRYYIIPLMLMLIQIDLPKRATRKLAAWWLAVSVAICVSVIRNGPFW</sequence>
<comment type="pathway">
    <text evidence="2">Protein modification; protein glycosylation.</text>
</comment>